<reference evidence="2 3" key="1">
    <citation type="journal article" date="2014" name="Nat. Commun.">
        <title>Multiple recent horizontal transfers of a large genomic region in cheese making fungi.</title>
        <authorList>
            <person name="Cheeseman K."/>
            <person name="Ropars J."/>
            <person name="Renault P."/>
            <person name="Dupont J."/>
            <person name="Gouzy J."/>
            <person name="Branca A."/>
            <person name="Abraham A.L."/>
            <person name="Ceppi M."/>
            <person name="Conseiller E."/>
            <person name="Debuchy R."/>
            <person name="Malagnac F."/>
            <person name="Goarin A."/>
            <person name="Silar P."/>
            <person name="Lacoste S."/>
            <person name="Sallet E."/>
            <person name="Bensimon A."/>
            <person name="Giraud T."/>
            <person name="Brygoo Y."/>
        </authorList>
    </citation>
    <scope>NUCLEOTIDE SEQUENCE [LARGE SCALE GENOMIC DNA]</scope>
    <source>
        <strain evidence="3">FM 013</strain>
    </source>
</reference>
<proteinExistence type="predicted"/>
<evidence type="ECO:0000313" key="3">
    <source>
        <dbReference type="Proteomes" id="UP000053732"/>
    </source>
</evidence>
<sequence length="216" mass="24485">MNLANIPFDQSKIQSSPSENVASDSEGSRCASQIAAEILPQVLEKELLDSIDDELVQVLQSQAFLGSNSNIQPEKRFFFHFVNTVSYCIPLPYDERRRSLITFAVRESLKDRVVMGAILALGASHFMNTVPSEGAERKPLLLAKKELVRAARKEQYLHFSSQLSRWKDAADDSVDLERFLLIFVLFYVLEISEGSKGCQMSHGSGWKRQRQSFYVF</sequence>
<dbReference type="Proteomes" id="UP000053732">
    <property type="component" value="Unassembled WGS sequence"/>
</dbReference>
<feature type="compositionally biased region" description="Polar residues" evidence="1">
    <location>
        <begin position="11"/>
        <end position="25"/>
    </location>
</feature>
<keyword evidence="3" id="KW-1185">Reference proteome</keyword>
<dbReference type="AlphaFoldDB" id="A0A0G4PKN8"/>
<dbReference type="EMBL" id="HG793152">
    <property type="protein sequence ID" value="CRL26748.1"/>
    <property type="molecule type" value="Genomic_DNA"/>
</dbReference>
<protein>
    <submittedName>
        <fullName evidence="2">Str. FM013</fullName>
    </submittedName>
</protein>
<organism evidence="2 3">
    <name type="scientific">Penicillium camemberti (strain FM 013)</name>
    <dbReference type="NCBI Taxonomy" id="1429867"/>
    <lineage>
        <taxon>Eukaryota</taxon>
        <taxon>Fungi</taxon>
        <taxon>Dikarya</taxon>
        <taxon>Ascomycota</taxon>
        <taxon>Pezizomycotina</taxon>
        <taxon>Eurotiomycetes</taxon>
        <taxon>Eurotiomycetidae</taxon>
        <taxon>Eurotiales</taxon>
        <taxon>Aspergillaceae</taxon>
        <taxon>Penicillium</taxon>
    </lineage>
</organism>
<feature type="region of interest" description="Disordered" evidence="1">
    <location>
        <begin position="1"/>
        <end position="26"/>
    </location>
</feature>
<evidence type="ECO:0000256" key="1">
    <source>
        <dbReference type="SAM" id="MobiDB-lite"/>
    </source>
</evidence>
<name>A0A0G4PKN8_PENC3</name>
<accession>A0A0G4PKN8</accession>
<gene>
    <name evidence="2" type="ORF">PCAMFM013_S019g000165</name>
</gene>
<evidence type="ECO:0000313" key="2">
    <source>
        <dbReference type="EMBL" id="CRL26748.1"/>
    </source>
</evidence>